<evidence type="ECO:0000313" key="8">
    <source>
        <dbReference type="EMBL" id="ALU27398.1"/>
    </source>
</evidence>
<name>A0A0U3GQY0_9FLAO</name>
<comment type="similarity">
    <text evidence="2">Belongs to the outer membrane factor (OMF) (TC 1.B.17) family.</text>
</comment>
<accession>A0A0U3GQY0</accession>
<organism evidence="8 9">
    <name type="scientific">Myroides odoratimimus</name>
    <dbReference type="NCBI Taxonomy" id="76832"/>
    <lineage>
        <taxon>Bacteria</taxon>
        <taxon>Pseudomonadati</taxon>
        <taxon>Bacteroidota</taxon>
        <taxon>Flavobacteriia</taxon>
        <taxon>Flavobacteriales</taxon>
        <taxon>Flavobacteriaceae</taxon>
        <taxon>Myroides</taxon>
    </lineage>
</organism>
<proteinExistence type="inferred from homology"/>
<evidence type="ECO:0000256" key="6">
    <source>
        <dbReference type="ARBA" id="ARBA00023136"/>
    </source>
</evidence>
<dbReference type="GO" id="GO:1990281">
    <property type="term" value="C:efflux pump complex"/>
    <property type="evidence" value="ECO:0007669"/>
    <property type="project" value="TreeGrafter"/>
</dbReference>
<dbReference type="Pfam" id="PF02321">
    <property type="entry name" value="OEP"/>
    <property type="match status" value="2"/>
</dbReference>
<dbReference type="GO" id="GO:0015288">
    <property type="term" value="F:porin activity"/>
    <property type="evidence" value="ECO:0007669"/>
    <property type="project" value="TreeGrafter"/>
</dbReference>
<keyword evidence="4" id="KW-1134">Transmembrane beta strand</keyword>
<dbReference type="PANTHER" id="PTHR30026:SF20">
    <property type="entry name" value="OUTER MEMBRANE PROTEIN TOLC"/>
    <property type="match status" value="1"/>
</dbReference>
<dbReference type="RefSeq" id="WP_038987543.1">
    <property type="nucleotide sequence ID" value="NZ_BCMQ01000012.1"/>
</dbReference>
<dbReference type="InterPro" id="IPR051906">
    <property type="entry name" value="TolC-like"/>
</dbReference>
<dbReference type="Proteomes" id="UP000069030">
    <property type="component" value="Chromosome"/>
</dbReference>
<evidence type="ECO:0000256" key="4">
    <source>
        <dbReference type="ARBA" id="ARBA00022452"/>
    </source>
</evidence>
<dbReference type="GO" id="GO:0009279">
    <property type="term" value="C:cell outer membrane"/>
    <property type="evidence" value="ECO:0007669"/>
    <property type="project" value="UniProtKB-SubCell"/>
</dbReference>
<keyword evidence="7" id="KW-0998">Cell outer membrane</keyword>
<keyword evidence="6" id="KW-0472">Membrane</keyword>
<evidence type="ECO:0000256" key="7">
    <source>
        <dbReference type="ARBA" id="ARBA00023237"/>
    </source>
</evidence>
<evidence type="ECO:0000256" key="1">
    <source>
        <dbReference type="ARBA" id="ARBA00004442"/>
    </source>
</evidence>
<dbReference type="Gene3D" id="1.20.1600.10">
    <property type="entry name" value="Outer membrane efflux proteins (OEP)"/>
    <property type="match status" value="1"/>
</dbReference>
<comment type="subcellular location">
    <subcellularLocation>
        <location evidence="1">Cell outer membrane</location>
    </subcellularLocation>
</comment>
<dbReference type="SUPFAM" id="SSF56954">
    <property type="entry name" value="Outer membrane efflux proteins (OEP)"/>
    <property type="match status" value="1"/>
</dbReference>
<dbReference type="EMBL" id="CP013690">
    <property type="protein sequence ID" value="ALU27398.1"/>
    <property type="molecule type" value="Genomic_DNA"/>
</dbReference>
<gene>
    <name evidence="8" type="ORF">AS202_15095</name>
</gene>
<evidence type="ECO:0000256" key="3">
    <source>
        <dbReference type="ARBA" id="ARBA00022448"/>
    </source>
</evidence>
<dbReference type="GO" id="GO:0015562">
    <property type="term" value="F:efflux transmembrane transporter activity"/>
    <property type="evidence" value="ECO:0007669"/>
    <property type="project" value="InterPro"/>
</dbReference>
<keyword evidence="5" id="KW-0812">Transmembrane</keyword>
<reference evidence="8 9" key="1">
    <citation type="journal article" date="2016" name="J. Zhejiang Univ. Sci. B">
        <title>Antibiotic resistance mechanisms of Myroides sp.</title>
        <authorList>
            <person name="Hu S."/>
            <person name="Yuan S."/>
            <person name="Qu H."/>
            <person name="Jiang T."/>
            <person name="Zhou Y."/>
            <person name="Wang M."/>
            <person name="Ming D."/>
        </authorList>
    </citation>
    <scope>NUCLEOTIDE SEQUENCE [LARGE SCALE GENOMIC DNA]</scope>
    <source>
        <strain evidence="8 9">PR63039</strain>
    </source>
</reference>
<evidence type="ECO:0000256" key="2">
    <source>
        <dbReference type="ARBA" id="ARBA00007613"/>
    </source>
</evidence>
<sequence length="441" mass="49585">MNKIKLTLAIWLIGYMSYAQEVELKLKDAIAYALENKAEAVKSRLDLKNSDYQIQEARAQALPQINAVADVTNNPLLQKMAMPSAFGGGMVSFGKEWQSTVSASLSQELFNQAVFIGLKAAKSTREFYKINIQLTNEQIIEKVATSYYEVYRLKSQIETLDKTIDNTTRIRDVIVNLYQTGLAKKIDVSRIDVSLNNITSNRQQLVNAKVLQENALKYLIGMEIQTLVVFPDDTFKISDAISFTEQFDVEDRTEIKLLDKQNELLTLNKKSIRAQGYPSLSFQANFGYSGLGDEFTWFSKPENGTYWSGFSSIGLKLVVPIFNGSVIKAKTKQAQIEIDKLQIDKQDTLLAMELAIENAQAQIDNSRITLITQKENVHLAKEVLEDIENNYKIGLAPLTDLLDAENAYAEAQNSYTSALLDYKLAEIQLIKSIGGLNQFTY</sequence>
<dbReference type="KEGG" id="mod:AS202_15095"/>
<dbReference type="InterPro" id="IPR003423">
    <property type="entry name" value="OMP_efflux"/>
</dbReference>
<dbReference type="AlphaFoldDB" id="A0A0U3GQY0"/>
<dbReference type="PANTHER" id="PTHR30026">
    <property type="entry name" value="OUTER MEMBRANE PROTEIN TOLC"/>
    <property type="match status" value="1"/>
</dbReference>
<evidence type="ECO:0000313" key="9">
    <source>
        <dbReference type="Proteomes" id="UP000069030"/>
    </source>
</evidence>
<keyword evidence="3" id="KW-0813">Transport</keyword>
<evidence type="ECO:0000256" key="5">
    <source>
        <dbReference type="ARBA" id="ARBA00022692"/>
    </source>
</evidence>
<protein>
    <submittedName>
        <fullName evidence="8">Transporter</fullName>
    </submittedName>
</protein>